<comment type="caution">
    <text evidence="3">The sequence shown here is derived from an EMBL/GenBank/DDBJ whole genome shotgun (WGS) entry which is preliminary data.</text>
</comment>
<proteinExistence type="predicted"/>
<dbReference type="Pfam" id="PF01535">
    <property type="entry name" value="PPR"/>
    <property type="match status" value="1"/>
</dbReference>
<dbReference type="InterPro" id="IPR011990">
    <property type="entry name" value="TPR-like_helical_dom_sf"/>
</dbReference>
<dbReference type="InterPro" id="IPR046960">
    <property type="entry name" value="PPR_At4g14850-like_plant"/>
</dbReference>
<accession>A0AAW1LIN9</accession>
<dbReference type="Proteomes" id="UP001443914">
    <property type="component" value="Unassembled WGS sequence"/>
</dbReference>
<gene>
    <name evidence="3" type="ORF">RND81_04G026600</name>
</gene>
<dbReference type="PROSITE" id="PS51375">
    <property type="entry name" value="PPR"/>
    <property type="match status" value="2"/>
</dbReference>
<feature type="repeat" description="PPR" evidence="2">
    <location>
        <begin position="275"/>
        <end position="309"/>
    </location>
</feature>
<dbReference type="Gene3D" id="1.25.40.10">
    <property type="entry name" value="Tetratricopeptide repeat domain"/>
    <property type="match status" value="2"/>
</dbReference>
<keyword evidence="1" id="KW-0677">Repeat</keyword>
<evidence type="ECO:0000256" key="2">
    <source>
        <dbReference type="PROSITE-ProRule" id="PRU00708"/>
    </source>
</evidence>
<reference evidence="3" key="1">
    <citation type="submission" date="2024-03" db="EMBL/GenBank/DDBJ databases">
        <title>WGS assembly of Saponaria officinalis var. Norfolk2.</title>
        <authorList>
            <person name="Jenkins J."/>
            <person name="Shu S."/>
            <person name="Grimwood J."/>
            <person name="Barry K."/>
            <person name="Goodstein D."/>
            <person name="Schmutz J."/>
            <person name="Leebens-Mack J."/>
            <person name="Osbourn A."/>
        </authorList>
    </citation>
    <scope>NUCLEOTIDE SEQUENCE [LARGE SCALE GENOMIC DNA]</scope>
    <source>
        <strain evidence="3">JIC</strain>
    </source>
</reference>
<dbReference type="InterPro" id="IPR046848">
    <property type="entry name" value="E_motif"/>
</dbReference>
<keyword evidence="4" id="KW-1185">Reference proteome</keyword>
<evidence type="ECO:0000256" key="1">
    <source>
        <dbReference type="ARBA" id="ARBA00022737"/>
    </source>
</evidence>
<dbReference type="InterPro" id="IPR002885">
    <property type="entry name" value="PPR_rpt"/>
</dbReference>
<evidence type="ECO:0000313" key="3">
    <source>
        <dbReference type="EMBL" id="KAK9732848.1"/>
    </source>
</evidence>
<dbReference type="Pfam" id="PF20431">
    <property type="entry name" value="E_motif"/>
    <property type="match status" value="1"/>
</dbReference>
<dbReference type="PANTHER" id="PTHR47926">
    <property type="entry name" value="PENTATRICOPEPTIDE REPEAT-CONTAINING PROTEIN"/>
    <property type="match status" value="1"/>
</dbReference>
<dbReference type="FunFam" id="1.25.40.10:FF:000090">
    <property type="entry name" value="Pentatricopeptide repeat-containing protein, chloroplastic"/>
    <property type="match status" value="1"/>
</dbReference>
<dbReference type="PANTHER" id="PTHR47926:SF537">
    <property type="entry name" value="PENTACOTRIPEPTIDE-REPEAT REGION OF PRORP DOMAIN-CONTAINING PROTEIN"/>
    <property type="match status" value="1"/>
</dbReference>
<protein>
    <recommendedName>
        <fullName evidence="5">Pentatricopeptide repeat-containing protein</fullName>
    </recommendedName>
</protein>
<feature type="repeat" description="PPR" evidence="2">
    <location>
        <begin position="310"/>
        <end position="345"/>
    </location>
</feature>
<dbReference type="EMBL" id="JBDFQZ010000004">
    <property type="protein sequence ID" value="KAK9732848.1"/>
    <property type="molecule type" value="Genomic_DNA"/>
</dbReference>
<dbReference type="Pfam" id="PF13041">
    <property type="entry name" value="PPR_2"/>
    <property type="match status" value="1"/>
</dbReference>
<dbReference type="AlphaFoldDB" id="A0AAW1LIN9"/>
<dbReference type="NCBIfam" id="TIGR00756">
    <property type="entry name" value="PPR"/>
    <property type="match status" value="2"/>
</dbReference>
<dbReference type="GO" id="GO:0003723">
    <property type="term" value="F:RNA binding"/>
    <property type="evidence" value="ECO:0007669"/>
    <property type="project" value="InterPro"/>
</dbReference>
<evidence type="ECO:0008006" key="5">
    <source>
        <dbReference type="Google" id="ProtNLM"/>
    </source>
</evidence>
<sequence>MSLISWLNNCKPKSLNQIKQIHALIYTTGFKTPTNSAKLIEHCFALKPYKNPNYAQNIFHHEINNKVFLLNTLIKCSKPNDSILLFAYWVSNSSIVFDDHTFVFALGACARSSAFFEGMQIHCRGLKLGFMLDVMVSTTAVHFYANNECMCYAQKVFDEMPVRNTVTWNALITGYSSQERNCGENCVEALICFKKMLNDDGFDVEPSGTTLVCVLSAASQLGSLEIGTCIHGYVVKTADDPENDVYIGTGLVDMYSKCGCINIALDVFAKMKDRNVLTWTAMTTGLAFHGMGKDAIELLDEMKRCNIMPNVVTFTSMLSACCHSGLVEEGLHLFHKMKSEFGIKPNIKHYGCVADLLGKAGHLRDAYDFIVGMPTKPDSVLLRSLLGSCRLHGDVEMGEKVGRMLLQIEPDKHHRNLSAPVEDYIGLANVYALANRWDDVGMIRRELKNKGLEIKAARSSAH</sequence>
<dbReference type="GO" id="GO:0009451">
    <property type="term" value="P:RNA modification"/>
    <property type="evidence" value="ECO:0007669"/>
    <property type="project" value="InterPro"/>
</dbReference>
<name>A0AAW1LIN9_SAPOF</name>
<organism evidence="3 4">
    <name type="scientific">Saponaria officinalis</name>
    <name type="common">Common soapwort</name>
    <name type="synonym">Lychnis saponaria</name>
    <dbReference type="NCBI Taxonomy" id="3572"/>
    <lineage>
        <taxon>Eukaryota</taxon>
        <taxon>Viridiplantae</taxon>
        <taxon>Streptophyta</taxon>
        <taxon>Embryophyta</taxon>
        <taxon>Tracheophyta</taxon>
        <taxon>Spermatophyta</taxon>
        <taxon>Magnoliopsida</taxon>
        <taxon>eudicotyledons</taxon>
        <taxon>Gunneridae</taxon>
        <taxon>Pentapetalae</taxon>
        <taxon>Caryophyllales</taxon>
        <taxon>Caryophyllaceae</taxon>
        <taxon>Caryophylleae</taxon>
        <taxon>Saponaria</taxon>
    </lineage>
</organism>
<evidence type="ECO:0000313" key="4">
    <source>
        <dbReference type="Proteomes" id="UP001443914"/>
    </source>
</evidence>